<dbReference type="EMBL" id="LSYU01000096">
    <property type="protein sequence ID" value="KXX63525.1"/>
    <property type="molecule type" value="Genomic_DNA"/>
</dbReference>
<proteinExistence type="predicted"/>
<comment type="caution">
    <text evidence="1">The sequence shown here is derived from an EMBL/GenBank/DDBJ whole genome shotgun (WGS) entry which is preliminary data.</text>
</comment>
<evidence type="ECO:0000313" key="2">
    <source>
        <dbReference type="Proteomes" id="UP000075766"/>
    </source>
</evidence>
<reference evidence="1 2" key="1">
    <citation type="submission" date="2016-02" db="EMBL/GenBank/DDBJ databases">
        <title>Genome sequence of Marichromatium gracile YL-28, a purple sulfur bacterium.</title>
        <authorList>
            <person name="Zhao C."/>
            <person name="Hong X."/>
            <person name="Chen S."/>
            <person name="Yang S."/>
        </authorList>
    </citation>
    <scope>NUCLEOTIDE SEQUENCE [LARGE SCALE GENOMIC DNA]</scope>
    <source>
        <strain evidence="1 2">YL28</strain>
    </source>
</reference>
<protein>
    <submittedName>
        <fullName evidence="1">Uncharacterized protein</fullName>
    </submittedName>
</protein>
<evidence type="ECO:0000313" key="1">
    <source>
        <dbReference type="EMBL" id="KXX63525.1"/>
    </source>
</evidence>
<dbReference type="Proteomes" id="UP000075766">
    <property type="component" value="Unassembled WGS sequence"/>
</dbReference>
<organism evidence="1 2">
    <name type="scientific">Marichromatium gracile</name>
    <name type="common">Chromatium gracile</name>
    <dbReference type="NCBI Taxonomy" id="1048"/>
    <lineage>
        <taxon>Bacteria</taxon>
        <taxon>Pseudomonadati</taxon>
        <taxon>Pseudomonadota</taxon>
        <taxon>Gammaproteobacteria</taxon>
        <taxon>Chromatiales</taxon>
        <taxon>Chromatiaceae</taxon>
        <taxon>Marichromatium</taxon>
    </lineage>
</organism>
<gene>
    <name evidence="1" type="ORF">AY586_16505</name>
</gene>
<sequence length="72" mass="8291">MVLQAMASFQKQEISSGKVRAFDLLQVREWMITGQGHFVAVIKKDFCFDVFWKPMRQGKQNDIQSPVLQTGD</sequence>
<name>A0ABR5VCW9_MARGR</name>
<accession>A0ABR5VCW9</accession>
<keyword evidence="2" id="KW-1185">Reference proteome</keyword>